<dbReference type="HOGENOM" id="CLU_2250487_0_0_1"/>
<organism evidence="1 2">
    <name type="scientific">Hebeloma cylindrosporum</name>
    <dbReference type="NCBI Taxonomy" id="76867"/>
    <lineage>
        <taxon>Eukaryota</taxon>
        <taxon>Fungi</taxon>
        <taxon>Dikarya</taxon>
        <taxon>Basidiomycota</taxon>
        <taxon>Agaricomycotina</taxon>
        <taxon>Agaricomycetes</taxon>
        <taxon>Agaricomycetidae</taxon>
        <taxon>Agaricales</taxon>
        <taxon>Agaricineae</taxon>
        <taxon>Hymenogastraceae</taxon>
        <taxon>Hebeloma</taxon>
    </lineage>
</organism>
<dbReference type="Proteomes" id="UP000053424">
    <property type="component" value="Unassembled WGS sequence"/>
</dbReference>
<accession>A0A0C3BDT0</accession>
<reference evidence="1 2" key="1">
    <citation type="submission" date="2014-04" db="EMBL/GenBank/DDBJ databases">
        <authorList>
            <consortium name="DOE Joint Genome Institute"/>
            <person name="Kuo A."/>
            <person name="Gay G."/>
            <person name="Dore J."/>
            <person name="Kohler A."/>
            <person name="Nagy L.G."/>
            <person name="Floudas D."/>
            <person name="Copeland A."/>
            <person name="Barry K.W."/>
            <person name="Cichocki N."/>
            <person name="Veneault-Fourrey C."/>
            <person name="LaButti K."/>
            <person name="Lindquist E.A."/>
            <person name="Lipzen A."/>
            <person name="Lundell T."/>
            <person name="Morin E."/>
            <person name="Murat C."/>
            <person name="Sun H."/>
            <person name="Tunlid A."/>
            <person name="Henrissat B."/>
            <person name="Grigoriev I.V."/>
            <person name="Hibbett D.S."/>
            <person name="Martin F."/>
            <person name="Nordberg H.P."/>
            <person name="Cantor M.N."/>
            <person name="Hua S.X."/>
        </authorList>
    </citation>
    <scope>NUCLEOTIDE SEQUENCE [LARGE SCALE GENOMIC DNA]</scope>
    <source>
        <strain evidence="2">h7</strain>
    </source>
</reference>
<dbReference type="AlphaFoldDB" id="A0A0C3BDT0"/>
<evidence type="ECO:0000313" key="1">
    <source>
        <dbReference type="EMBL" id="KIM34960.1"/>
    </source>
</evidence>
<protein>
    <submittedName>
        <fullName evidence="1">Uncharacterized protein</fullName>
    </submittedName>
</protein>
<dbReference type="EMBL" id="KN831839">
    <property type="protein sequence ID" value="KIM34960.1"/>
    <property type="molecule type" value="Genomic_DNA"/>
</dbReference>
<keyword evidence="2" id="KW-1185">Reference proteome</keyword>
<proteinExistence type="predicted"/>
<sequence length="104" mass="11922">MSCPSSDTIYRRPAIAATICFEISYEGSTLPIDFPRLLLLFRRRMDLVVTQHIYVPPCHSFYQLATYEFTTPTSSPLDLTRLVIGPTRIRGSRRMAPTKKDRPT</sequence>
<evidence type="ECO:0000313" key="2">
    <source>
        <dbReference type="Proteomes" id="UP000053424"/>
    </source>
</evidence>
<reference evidence="2" key="2">
    <citation type="submission" date="2015-01" db="EMBL/GenBank/DDBJ databases">
        <title>Evolutionary Origins and Diversification of the Mycorrhizal Mutualists.</title>
        <authorList>
            <consortium name="DOE Joint Genome Institute"/>
            <consortium name="Mycorrhizal Genomics Consortium"/>
            <person name="Kohler A."/>
            <person name="Kuo A."/>
            <person name="Nagy L.G."/>
            <person name="Floudas D."/>
            <person name="Copeland A."/>
            <person name="Barry K.W."/>
            <person name="Cichocki N."/>
            <person name="Veneault-Fourrey C."/>
            <person name="LaButti K."/>
            <person name="Lindquist E.A."/>
            <person name="Lipzen A."/>
            <person name="Lundell T."/>
            <person name="Morin E."/>
            <person name="Murat C."/>
            <person name="Riley R."/>
            <person name="Ohm R."/>
            <person name="Sun H."/>
            <person name="Tunlid A."/>
            <person name="Henrissat B."/>
            <person name="Grigoriev I.V."/>
            <person name="Hibbett D.S."/>
            <person name="Martin F."/>
        </authorList>
    </citation>
    <scope>NUCLEOTIDE SEQUENCE [LARGE SCALE GENOMIC DNA]</scope>
    <source>
        <strain evidence="2">h7</strain>
    </source>
</reference>
<name>A0A0C3BDT0_HEBCY</name>
<gene>
    <name evidence="1" type="ORF">M413DRAFT_449982</name>
</gene>